<dbReference type="InterPro" id="IPR042342">
    <property type="entry name" value="TTC22"/>
</dbReference>
<dbReference type="SMART" id="SM00255">
    <property type="entry name" value="TIR"/>
    <property type="match status" value="1"/>
</dbReference>
<feature type="domain" description="TIR" evidence="1">
    <location>
        <begin position="22"/>
        <end position="160"/>
    </location>
</feature>
<dbReference type="OrthoDB" id="10037120at2759"/>
<sequence length="173" mass="20334">MIIFSVYGIICRTVEREVRKSYHYDVYMSYEGEVVIWIEDVLVPKLETEWGLTLCIKDRDFLSGTSLADTEAESIENSRSIIFLITPEFKSFRDCLFELDRAKYEKITKNLQRIIVITKDITITDIPVEFSYIWNYAHLIQWPKDLGYLNDTWRKLAILLTDGSVSYQKPLSL</sequence>
<protein>
    <recommendedName>
        <fullName evidence="1">TIR domain-containing protein</fullName>
    </recommendedName>
</protein>
<evidence type="ECO:0000259" key="1">
    <source>
        <dbReference type="PROSITE" id="PS50104"/>
    </source>
</evidence>
<dbReference type="PROSITE" id="PS50104">
    <property type="entry name" value="TIR"/>
    <property type="match status" value="1"/>
</dbReference>
<evidence type="ECO:0000313" key="3">
    <source>
        <dbReference type="Proteomes" id="UP000507470"/>
    </source>
</evidence>
<dbReference type="EMBL" id="CACVKT020001232">
    <property type="protein sequence ID" value="CAC5366353.1"/>
    <property type="molecule type" value="Genomic_DNA"/>
</dbReference>
<reference evidence="2 3" key="1">
    <citation type="submission" date="2020-06" db="EMBL/GenBank/DDBJ databases">
        <authorList>
            <person name="Li R."/>
            <person name="Bekaert M."/>
        </authorList>
    </citation>
    <scope>NUCLEOTIDE SEQUENCE [LARGE SCALE GENOMIC DNA]</scope>
    <source>
        <strain evidence="3">wild</strain>
    </source>
</reference>
<evidence type="ECO:0000313" key="2">
    <source>
        <dbReference type="EMBL" id="CAC5366353.1"/>
    </source>
</evidence>
<proteinExistence type="predicted"/>
<dbReference type="GO" id="GO:0007165">
    <property type="term" value="P:signal transduction"/>
    <property type="evidence" value="ECO:0007669"/>
    <property type="project" value="InterPro"/>
</dbReference>
<keyword evidence="3" id="KW-1185">Reference proteome</keyword>
<dbReference type="PANTHER" id="PTHR16253">
    <property type="entry name" value="TETRATRICOPEPTIDE REPEAT PROTEIN 22"/>
    <property type="match status" value="1"/>
</dbReference>
<dbReference type="SUPFAM" id="SSF52200">
    <property type="entry name" value="Toll/Interleukin receptor TIR domain"/>
    <property type="match status" value="1"/>
</dbReference>
<dbReference type="InterPro" id="IPR000157">
    <property type="entry name" value="TIR_dom"/>
</dbReference>
<accession>A0A6J8AEW9</accession>
<dbReference type="PANTHER" id="PTHR16253:SF0">
    <property type="entry name" value="TETRATRICOPEPTIDE REPEAT PROTEIN 22"/>
    <property type="match status" value="1"/>
</dbReference>
<dbReference type="InterPro" id="IPR035897">
    <property type="entry name" value="Toll_tir_struct_dom_sf"/>
</dbReference>
<dbReference type="AlphaFoldDB" id="A0A6J8AEW9"/>
<dbReference type="Proteomes" id="UP000507470">
    <property type="component" value="Unassembled WGS sequence"/>
</dbReference>
<organism evidence="2 3">
    <name type="scientific">Mytilus coruscus</name>
    <name type="common">Sea mussel</name>
    <dbReference type="NCBI Taxonomy" id="42192"/>
    <lineage>
        <taxon>Eukaryota</taxon>
        <taxon>Metazoa</taxon>
        <taxon>Spiralia</taxon>
        <taxon>Lophotrochozoa</taxon>
        <taxon>Mollusca</taxon>
        <taxon>Bivalvia</taxon>
        <taxon>Autobranchia</taxon>
        <taxon>Pteriomorphia</taxon>
        <taxon>Mytilida</taxon>
        <taxon>Mytiloidea</taxon>
        <taxon>Mytilidae</taxon>
        <taxon>Mytilinae</taxon>
        <taxon>Mytilus</taxon>
    </lineage>
</organism>
<dbReference type="Gene3D" id="3.40.50.10140">
    <property type="entry name" value="Toll/interleukin-1 receptor homology (TIR) domain"/>
    <property type="match status" value="1"/>
</dbReference>
<dbReference type="Pfam" id="PF01582">
    <property type="entry name" value="TIR"/>
    <property type="match status" value="1"/>
</dbReference>
<gene>
    <name evidence="2" type="ORF">MCOR_6690</name>
</gene>
<name>A0A6J8AEW9_MYTCO</name>